<organism evidence="2 3">
    <name type="scientific">Sagittula salina</name>
    <dbReference type="NCBI Taxonomy" id="2820268"/>
    <lineage>
        <taxon>Bacteria</taxon>
        <taxon>Pseudomonadati</taxon>
        <taxon>Pseudomonadota</taxon>
        <taxon>Alphaproteobacteria</taxon>
        <taxon>Rhodobacterales</taxon>
        <taxon>Roseobacteraceae</taxon>
        <taxon>Sagittula</taxon>
    </lineage>
</organism>
<dbReference type="AlphaFoldDB" id="A0A940S2T2"/>
<sequence length="289" mass="31980">MIHETSETTGTTQTDQIRQIAIAEIDRNALPRDRTTEDPSRYDLECSILTQGLRMPIEVFQRADPKGSFRYGLISGYRRLSACEALGHDTIAAFLRRPGDHATALAAMVAENEMREQISAWEKGRLLNRVLCEGFYPTEDAALDSLFPSASRQKRARLRSIVLVVSEFDGCLNEAETLSVARIEHLATALRLGFGDLIHAALLPLGRKASLATQWAAIAPILAEGFSAEEAPISARSPRRMIQPRTGLTLRRELTRGGYAIHITGKLARSPGLVDDIFELVERMVGVRE</sequence>
<dbReference type="RefSeq" id="WP_209362681.1">
    <property type="nucleotide sequence ID" value="NZ_JAGISH010000011.1"/>
</dbReference>
<dbReference type="Proteomes" id="UP000675940">
    <property type="component" value="Unassembled WGS sequence"/>
</dbReference>
<evidence type="ECO:0000313" key="3">
    <source>
        <dbReference type="Proteomes" id="UP000675940"/>
    </source>
</evidence>
<name>A0A940S2T2_9RHOB</name>
<dbReference type="GO" id="GO:0005694">
    <property type="term" value="C:chromosome"/>
    <property type="evidence" value="ECO:0007669"/>
    <property type="project" value="TreeGrafter"/>
</dbReference>
<dbReference type="Gene3D" id="3.90.1530.30">
    <property type="match status" value="1"/>
</dbReference>
<dbReference type="Pfam" id="PF02195">
    <property type="entry name" value="ParB_N"/>
    <property type="match status" value="1"/>
</dbReference>
<feature type="domain" description="ParB-like N-terminal" evidence="1">
    <location>
        <begin position="18"/>
        <end position="113"/>
    </location>
</feature>
<dbReference type="InterPro" id="IPR003115">
    <property type="entry name" value="ParB_N"/>
</dbReference>
<dbReference type="InterPro" id="IPR050336">
    <property type="entry name" value="Chromosome_partition/occlusion"/>
</dbReference>
<protein>
    <submittedName>
        <fullName evidence="2">ParB N-terminal domain-containing protein</fullName>
    </submittedName>
</protein>
<dbReference type="SMART" id="SM00470">
    <property type="entry name" value="ParB"/>
    <property type="match status" value="1"/>
</dbReference>
<dbReference type="EMBL" id="JAGISH010000011">
    <property type="protein sequence ID" value="MBP0484401.1"/>
    <property type="molecule type" value="Genomic_DNA"/>
</dbReference>
<evidence type="ECO:0000259" key="1">
    <source>
        <dbReference type="SMART" id="SM00470"/>
    </source>
</evidence>
<dbReference type="PANTHER" id="PTHR33375">
    <property type="entry name" value="CHROMOSOME-PARTITIONING PROTEIN PARB-RELATED"/>
    <property type="match status" value="1"/>
</dbReference>
<dbReference type="SUPFAM" id="SSF110849">
    <property type="entry name" value="ParB/Sulfiredoxin"/>
    <property type="match status" value="1"/>
</dbReference>
<keyword evidence="3" id="KW-1185">Reference proteome</keyword>
<accession>A0A940S2T2</accession>
<evidence type="ECO:0000313" key="2">
    <source>
        <dbReference type="EMBL" id="MBP0484401.1"/>
    </source>
</evidence>
<proteinExistence type="predicted"/>
<dbReference type="InterPro" id="IPR036086">
    <property type="entry name" value="ParB/Sulfiredoxin_sf"/>
</dbReference>
<comment type="caution">
    <text evidence="2">The sequence shown here is derived from an EMBL/GenBank/DDBJ whole genome shotgun (WGS) entry which is preliminary data.</text>
</comment>
<gene>
    <name evidence="2" type="ORF">J5474_18160</name>
</gene>
<reference evidence="2" key="1">
    <citation type="submission" date="2021-03" db="EMBL/GenBank/DDBJ databases">
        <title>Sagittula salina sp. nov. strain M10.9X isolated from the marine waste.</title>
        <authorList>
            <person name="Satari L."/>
            <person name="Molina-Menor E."/>
            <person name="Vidal-Verdu A."/>
            <person name="Pascual J."/>
            <person name="Pereto J."/>
            <person name="Porcar M."/>
        </authorList>
    </citation>
    <scope>NUCLEOTIDE SEQUENCE</scope>
    <source>
        <strain evidence="2">M10.9X</strain>
    </source>
</reference>
<dbReference type="GO" id="GO:0007059">
    <property type="term" value="P:chromosome segregation"/>
    <property type="evidence" value="ECO:0007669"/>
    <property type="project" value="TreeGrafter"/>
</dbReference>
<dbReference type="PANTHER" id="PTHR33375:SF1">
    <property type="entry name" value="CHROMOSOME-PARTITIONING PROTEIN PARB-RELATED"/>
    <property type="match status" value="1"/>
</dbReference>